<protein>
    <recommendedName>
        <fullName evidence="7">Cytochrome c-type biogenesis protein</fullName>
    </recommendedName>
</protein>
<comment type="caution">
    <text evidence="9">The sequence shown here is derived from an EMBL/GenBank/DDBJ whole genome shotgun (WGS) entry which is preliminary data.</text>
</comment>
<keyword evidence="7" id="KW-0812">Transmembrane</keyword>
<name>A0AAJ1BDE2_9GAMM</name>
<accession>A0AAJ1BDE2</accession>
<keyword evidence="5" id="KW-0201">Cytochrome c-type biogenesis</keyword>
<dbReference type="Pfam" id="PF03918">
    <property type="entry name" value="CcmH"/>
    <property type="match status" value="1"/>
</dbReference>
<evidence type="ECO:0000256" key="5">
    <source>
        <dbReference type="ARBA" id="ARBA00022748"/>
    </source>
</evidence>
<keyword evidence="7" id="KW-0472">Membrane</keyword>
<dbReference type="InterPro" id="IPR051263">
    <property type="entry name" value="C-type_cytochrome_biogenesis"/>
</dbReference>
<feature type="domain" description="CcmH/CycL/Ccl2/NrfF N-terminal" evidence="8">
    <location>
        <begin position="20"/>
        <end position="127"/>
    </location>
</feature>
<dbReference type="RefSeq" id="WP_240589415.1">
    <property type="nucleotide sequence ID" value="NZ_JAKUDL010000001.1"/>
</dbReference>
<dbReference type="InterPro" id="IPR005616">
    <property type="entry name" value="CcmH/CycL/Ccl2/NrfF_N"/>
</dbReference>
<dbReference type="PANTHER" id="PTHR47870:SF1">
    <property type="entry name" value="CYTOCHROME C-TYPE BIOGENESIS PROTEIN CCMH"/>
    <property type="match status" value="1"/>
</dbReference>
<evidence type="ECO:0000256" key="4">
    <source>
        <dbReference type="ARBA" id="ARBA00022729"/>
    </source>
</evidence>
<keyword evidence="3 7" id="KW-0479">Metal-binding</keyword>
<keyword evidence="4 7" id="KW-0732">Signal</keyword>
<keyword evidence="2 7" id="KW-0349">Heme</keyword>
<dbReference type="GO" id="GO:0017004">
    <property type="term" value="P:cytochrome complex assembly"/>
    <property type="evidence" value="ECO:0007669"/>
    <property type="project" value="UniProtKB-KW"/>
</dbReference>
<evidence type="ECO:0000313" key="10">
    <source>
        <dbReference type="Proteomes" id="UP001297581"/>
    </source>
</evidence>
<dbReference type="Proteomes" id="UP001297581">
    <property type="component" value="Unassembled WGS sequence"/>
</dbReference>
<dbReference type="GO" id="GO:0046872">
    <property type="term" value="F:metal ion binding"/>
    <property type="evidence" value="ECO:0007669"/>
    <property type="project" value="UniProtKB-KW"/>
</dbReference>
<feature type="signal peptide" evidence="7">
    <location>
        <begin position="1"/>
        <end position="17"/>
    </location>
</feature>
<dbReference type="AlphaFoldDB" id="A0AAJ1BDE2"/>
<evidence type="ECO:0000256" key="1">
    <source>
        <dbReference type="ARBA" id="ARBA00010342"/>
    </source>
</evidence>
<dbReference type="GO" id="GO:0005886">
    <property type="term" value="C:plasma membrane"/>
    <property type="evidence" value="ECO:0007669"/>
    <property type="project" value="TreeGrafter"/>
</dbReference>
<dbReference type="CDD" id="cd16378">
    <property type="entry name" value="CcmH_N"/>
    <property type="match status" value="1"/>
</dbReference>
<evidence type="ECO:0000256" key="3">
    <source>
        <dbReference type="ARBA" id="ARBA00022723"/>
    </source>
</evidence>
<dbReference type="Gene3D" id="1.10.8.640">
    <property type="entry name" value="Cytochrome C biogenesis protein"/>
    <property type="match status" value="1"/>
</dbReference>
<keyword evidence="7" id="KW-1133">Transmembrane helix</keyword>
<organism evidence="9 10">
    <name type="scientific">Shewanella zhuhaiensis</name>
    <dbReference type="NCBI Taxonomy" id="2919576"/>
    <lineage>
        <taxon>Bacteria</taxon>
        <taxon>Pseudomonadati</taxon>
        <taxon>Pseudomonadota</taxon>
        <taxon>Gammaproteobacteria</taxon>
        <taxon>Alteromonadales</taxon>
        <taxon>Shewanellaceae</taxon>
        <taxon>Shewanella</taxon>
    </lineage>
</organism>
<evidence type="ECO:0000256" key="6">
    <source>
        <dbReference type="ARBA" id="ARBA00023004"/>
    </source>
</evidence>
<proteinExistence type="inferred from homology"/>
<keyword evidence="10" id="KW-1185">Reference proteome</keyword>
<dbReference type="PANTHER" id="PTHR47870">
    <property type="entry name" value="CYTOCHROME C-TYPE BIOGENESIS PROTEIN CCMH"/>
    <property type="match status" value="1"/>
</dbReference>
<evidence type="ECO:0000313" key="9">
    <source>
        <dbReference type="EMBL" id="MCH4292750.1"/>
    </source>
</evidence>
<comment type="similarity">
    <text evidence="1 7">Belongs to the CcmH/CycL/Ccl2/NrfF family.</text>
</comment>
<gene>
    <name evidence="9" type="ORF">MJ923_00360</name>
</gene>
<evidence type="ECO:0000256" key="7">
    <source>
        <dbReference type="RuleBase" id="RU364112"/>
    </source>
</evidence>
<evidence type="ECO:0000256" key="2">
    <source>
        <dbReference type="ARBA" id="ARBA00022617"/>
    </source>
</evidence>
<comment type="function">
    <text evidence="7">Possible subunit of a heme lyase.</text>
</comment>
<feature type="chain" id="PRO_5042314576" description="Cytochrome c-type biogenesis protein" evidence="7">
    <location>
        <begin position="18"/>
        <end position="139"/>
    </location>
</feature>
<dbReference type="EMBL" id="JAKUDL010000001">
    <property type="protein sequence ID" value="MCH4292750.1"/>
    <property type="molecule type" value="Genomic_DNA"/>
</dbReference>
<sequence>MKLLFLPLMLFMLLAMAPQQSACAAQGHAVASSKGTDRLSLAMDIAKELRCPMATNQNLFESETAIASELKAQIYLMLEQGQSREQILDFMTQRYGEQIRYQPKLALGTAMLWGAPVLLFLGLILLALRPNFTRLTRTE</sequence>
<feature type="transmembrane region" description="Helical" evidence="7">
    <location>
        <begin position="110"/>
        <end position="128"/>
    </location>
</feature>
<keyword evidence="6 7" id="KW-0408">Iron</keyword>
<dbReference type="InterPro" id="IPR038297">
    <property type="entry name" value="CcmH/CycL/NrfF/Ccl2_sf"/>
</dbReference>
<evidence type="ECO:0000259" key="8">
    <source>
        <dbReference type="Pfam" id="PF03918"/>
    </source>
</evidence>
<reference evidence="9 10" key="1">
    <citation type="submission" date="2022-02" db="EMBL/GenBank/DDBJ databases">
        <title>The genome sequence of Shewanella sp. 3B26.</title>
        <authorList>
            <person name="Du J."/>
        </authorList>
    </citation>
    <scope>NUCLEOTIDE SEQUENCE [LARGE SCALE GENOMIC DNA]</scope>
    <source>
        <strain evidence="9 10">3B26</strain>
    </source>
</reference>